<comment type="catalytic activity">
    <reaction evidence="7">
        <text>a UDP-3-O-[(3R)-3-hydroxyacyl]-alpha-D-glucosamine + a (3R)-hydroxyacyl-[ACP] = a UDP-2-N,3-O-bis[(3R)-3-hydroxyacyl]-alpha-D-glucosamine + holo-[ACP] + H(+)</text>
        <dbReference type="Rhea" id="RHEA:53836"/>
        <dbReference type="Rhea" id="RHEA-COMP:9685"/>
        <dbReference type="Rhea" id="RHEA-COMP:9945"/>
        <dbReference type="ChEBI" id="CHEBI:15378"/>
        <dbReference type="ChEBI" id="CHEBI:64479"/>
        <dbReference type="ChEBI" id="CHEBI:78827"/>
        <dbReference type="ChEBI" id="CHEBI:137740"/>
        <dbReference type="ChEBI" id="CHEBI:137748"/>
        <dbReference type="EC" id="2.3.1.191"/>
    </reaction>
</comment>
<feature type="active site" description="Proton acceptor" evidence="7">
    <location>
        <position position="251"/>
    </location>
</feature>
<protein>
    <recommendedName>
        <fullName evidence="7">UDP-3-O-acylglucosamine N-acyltransferase</fullName>
        <ecNumber evidence="7">2.3.1.191</ecNumber>
    </recommendedName>
</protein>
<evidence type="ECO:0000256" key="3">
    <source>
        <dbReference type="ARBA" id="ARBA00022679"/>
    </source>
</evidence>
<dbReference type="AlphaFoldDB" id="A0A3S4GM99"/>
<dbReference type="GO" id="GO:0009245">
    <property type="term" value="P:lipid A biosynthetic process"/>
    <property type="evidence" value="ECO:0007669"/>
    <property type="project" value="UniProtKB-UniRule"/>
</dbReference>
<dbReference type="InterPro" id="IPR018357">
    <property type="entry name" value="Hexapep_transf_CS"/>
</dbReference>
<dbReference type="SUPFAM" id="SSF51161">
    <property type="entry name" value="Trimeric LpxA-like enzymes"/>
    <property type="match status" value="1"/>
</dbReference>
<keyword evidence="5 7" id="KW-0443">Lipid metabolism</keyword>
<keyword evidence="4 7" id="KW-0677">Repeat</keyword>
<dbReference type="NCBIfam" id="TIGR01853">
    <property type="entry name" value="lipid_A_lpxD"/>
    <property type="match status" value="1"/>
</dbReference>
<evidence type="ECO:0000256" key="7">
    <source>
        <dbReference type="HAMAP-Rule" id="MF_00523"/>
    </source>
</evidence>
<keyword evidence="3 7" id="KW-0808">Transferase</keyword>
<evidence type="ECO:0000259" key="8">
    <source>
        <dbReference type="Pfam" id="PF04613"/>
    </source>
</evidence>
<dbReference type="Proteomes" id="UP000268844">
    <property type="component" value="Unassembled WGS sequence"/>
</dbReference>
<evidence type="ECO:0000313" key="9">
    <source>
        <dbReference type="EMBL" id="VDS06318.1"/>
    </source>
</evidence>
<keyword evidence="2 7" id="KW-0441">Lipid A biosynthesis</keyword>
<dbReference type="InterPro" id="IPR007691">
    <property type="entry name" value="LpxD"/>
</dbReference>
<dbReference type="NCBIfam" id="NF002060">
    <property type="entry name" value="PRK00892.1"/>
    <property type="match status" value="1"/>
</dbReference>
<dbReference type="CDD" id="cd03352">
    <property type="entry name" value="LbH_LpxD"/>
    <property type="match status" value="1"/>
</dbReference>
<dbReference type="GO" id="GO:0016020">
    <property type="term" value="C:membrane"/>
    <property type="evidence" value="ECO:0007669"/>
    <property type="project" value="GOC"/>
</dbReference>
<dbReference type="RefSeq" id="WP_126151838.1">
    <property type="nucleotide sequence ID" value="NZ_JBHTMH010000001.1"/>
</dbReference>
<evidence type="ECO:0000256" key="6">
    <source>
        <dbReference type="ARBA" id="ARBA00023315"/>
    </source>
</evidence>
<dbReference type="Pfam" id="PF04613">
    <property type="entry name" value="LpxD"/>
    <property type="match status" value="1"/>
</dbReference>
<feature type="domain" description="UDP-3-O-[3-hydroxymyristoyl] glucosamine N-acyltransferase non-repeat region" evidence="8">
    <location>
        <begin position="35"/>
        <end position="102"/>
    </location>
</feature>
<dbReference type="PROSITE" id="PS00101">
    <property type="entry name" value="HEXAPEP_TRANSFERASES"/>
    <property type="match status" value="1"/>
</dbReference>
<dbReference type="Pfam" id="PF00132">
    <property type="entry name" value="Hexapep"/>
    <property type="match status" value="2"/>
</dbReference>
<keyword evidence="1 7" id="KW-0444">Lipid biosynthesis</keyword>
<dbReference type="InterPro" id="IPR011004">
    <property type="entry name" value="Trimer_LpxA-like_sf"/>
</dbReference>
<accession>A0A3S4GM99</accession>
<sequence length="341" mass="35001">MVDTRFHRFAGPVALGALLEQIGLPGLVDGSEAELIISGVAELDLAGPNDLALAAHTSYIEELRRTNAGAVFVSGALRDVVPAGTVGVAVDKAHNAFADVLDFLYPSSTRSIIAAGRDDLGAPIFERDVTIGSNVVIGAGVEIGRGTIIGANTVIGAGVTIGRNCTIAANCTIDCAHIGNDVVLHSGARIGTEGFGWLDFGSSNRKIPQLGRVIIQDRVEVGANSTIDRGALGDTVIGDGTKIDNLVQIGHNCRIGRNCLIAAMSGLSGSTIVEDGVLMGGGVGTSGHVTIGAGSVVHGRAAVTKNWPAGSKLAGAPAQDIRDFWREIAVMRKLSKGDKRG</sequence>
<dbReference type="EC" id="2.3.1.191" evidence="7"/>
<dbReference type="PANTHER" id="PTHR43378">
    <property type="entry name" value="UDP-3-O-ACYLGLUCOSAMINE N-ACYLTRANSFERASE"/>
    <property type="match status" value="1"/>
</dbReference>
<keyword evidence="6 7" id="KW-0012">Acyltransferase</keyword>
<evidence type="ECO:0000256" key="5">
    <source>
        <dbReference type="ARBA" id="ARBA00023098"/>
    </source>
</evidence>
<comment type="similarity">
    <text evidence="7">Belongs to the transferase hexapeptide repeat family. LpxD subfamily.</text>
</comment>
<comment type="subunit">
    <text evidence="7">Homotrimer.</text>
</comment>
<organism evidence="9 10">
    <name type="scientific">Devosia equisanguinis</name>
    <dbReference type="NCBI Taxonomy" id="2490941"/>
    <lineage>
        <taxon>Bacteria</taxon>
        <taxon>Pseudomonadati</taxon>
        <taxon>Pseudomonadota</taxon>
        <taxon>Alphaproteobacteria</taxon>
        <taxon>Hyphomicrobiales</taxon>
        <taxon>Devosiaceae</taxon>
        <taxon>Devosia</taxon>
    </lineage>
</organism>
<gene>
    <name evidence="7 9" type="primary">lpxD</name>
    <name evidence="9" type="ORF">DEVEQU_03477</name>
</gene>
<dbReference type="EMBL" id="UZWD01000043">
    <property type="protein sequence ID" value="VDS06318.1"/>
    <property type="molecule type" value="Genomic_DNA"/>
</dbReference>
<evidence type="ECO:0000256" key="4">
    <source>
        <dbReference type="ARBA" id="ARBA00022737"/>
    </source>
</evidence>
<dbReference type="PANTHER" id="PTHR43378:SF2">
    <property type="entry name" value="UDP-3-O-ACYLGLUCOSAMINE N-ACYLTRANSFERASE 1, MITOCHONDRIAL-RELATED"/>
    <property type="match status" value="1"/>
</dbReference>
<dbReference type="OrthoDB" id="9784739at2"/>
<evidence type="ECO:0000256" key="1">
    <source>
        <dbReference type="ARBA" id="ARBA00022516"/>
    </source>
</evidence>
<dbReference type="InterPro" id="IPR001451">
    <property type="entry name" value="Hexapep"/>
</dbReference>
<dbReference type="Gene3D" id="3.40.1390.10">
    <property type="entry name" value="MurE/MurF, N-terminal domain"/>
    <property type="match status" value="1"/>
</dbReference>
<proteinExistence type="inferred from homology"/>
<dbReference type="HAMAP" id="MF_00523">
    <property type="entry name" value="LpxD"/>
    <property type="match status" value="1"/>
</dbReference>
<comment type="pathway">
    <text evidence="7">Bacterial outer membrane biogenesis; LPS lipid A biosynthesis.</text>
</comment>
<dbReference type="UniPathway" id="UPA00973"/>
<dbReference type="GO" id="GO:0016410">
    <property type="term" value="F:N-acyltransferase activity"/>
    <property type="evidence" value="ECO:0007669"/>
    <property type="project" value="InterPro"/>
</dbReference>
<dbReference type="GO" id="GO:0103118">
    <property type="term" value="F:UDP-3-O-[(3R)-3-hydroxyacyl]-glucosamine N-acyltransferase activity"/>
    <property type="evidence" value="ECO:0007669"/>
    <property type="project" value="UniProtKB-EC"/>
</dbReference>
<keyword evidence="10" id="KW-1185">Reference proteome</keyword>
<name>A0A3S4GM99_9HYPH</name>
<evidence type="ECO:0000313" key="10">
    <source>
        <dbReference type="Proteomes" id="UP000268844"/>
    </source>
</evidence>
<reference evidence="9 10" key="1">
    <citation type="submission" date="2018-12" db="EMBL/GenBank/DDBJ databases">
        <authorList>
            <person name="Criscuolo A."/>
        </authorList>
    </citation>
    <scope>NUCLEOTIDE SEQUENCE [LARGE SCALE GENOMIC DNA]</scope>
    <source>
        <strain evidence="9">ACIP1116281</strain>
    </source>
</reference>
<dbReference type="InterPro" id="IPR020573">
    <property type="entry name" value="UDP_GlcNAc_AcTrfase_non-rep"/>
</dbReference>
<comment type="function">
    <text evidence="7">Catalyzes the N-acylation of UDP-3-O-acylglucosamine using 3-hydroxyacyl-ACP as the acyl donor. Is involved in the biosynthesis of lipid A, a phosphorylated glycolipid that anchors the lipopolysaccharide to the outer membrane of the cell.</text>
</comment>
<evidence type="ECO:0000256" key="2">
    <source>
        <dbReference type="ARBA" id="ARBA00022556"/>
    </source>
</evidence>
<dbReference type="Gene3D" id="2.160.10.10">
    <property type="entry name" value="Hexapeptide repeat proteins"/>
    <property type="match status" value="2"/>
</dbReference>